<feature type="transmembrane region" description="Helical" evidence="6">
    <location>
        <begin position="319"/>
        <end position="338"/>
    </location>
</feature>
<evidence type="ECO:0000256" key="4">
    <source>
        <dbReference type="ARBA" id="ARBA00022989"/>
    </source>
</evidence>
<reference evidence="9" key="1">
    <citation type="journal article" date="2019" name="Int. J. Syst. Evol. Microbiol.">
        <title>The Global Catalogue of Microorganisms (GCM) 10K type strain sequencing project: providing services to taxonomists for standard genome sequencing and annotation.</title>
        <authorList>
            <consortium name="The Broad Institute Genomics Platform"/>
            <consortium name="The Broad Institute Genome Sequencing Center for Infectious Disease"/>
            <person name="Wu L."/>
            <person name="Ma J."/>
        </authorList>
    </citation>
    <scope>NUCLEOTIDE SEQUENCE [LARGE SCALE GENOMIC DNA]</scope>
    <source>
        <strain evidence="9">JCM 17017</strain>
    </source>
</reference>
<feature type="transmembrane region" description="Helical" evidence="6">
    <location>
        <begin position="344"/>
        <end position="368"/>
    </location>
</feature>
<keyword evidence="3 6" id="KW-0812">Transmembrane</keyword>
<dbReference type="PROSITE" id="PS50850">
    <property type="entry name" value="MFS"/>
    <property type="match status" value="1"/>
</dbReference>
<feature type="transmembrane region" description="Helical" evidence="6">
    <location>
        <begin position="55"/>
        <end position="78"/>
    </location>
</feature>
<keyword evidence="4 6" id="KW-1133">Transmembrane helix</keyword>
<feature type="transmembrane region" description="Helical" evidence="6">
    <location>
        <begin position="380"/>
        <end position="399"/>
    </location>
</feature>
<evidence type="ECO:0000256" key="2">
    <source>
        <dbReference type="ARBA" id="ARBA00022448"/>
    </source>
</evidence>
<feature type="transmembrane region" description="Helical" evidence="6">
    <location>
        <begin position="139"/>
        <end position="159"/>
    </location>
</feature>
<evidence type="ECO:0000256" key="5">
    <source>
        <dbReference type="ARBA" id="ARBA00023136"/>
    </source>
</evidence>
<dbReference type="InterPro" id="IPR036259">
    <property type="entry name" value="MFS_trans_sf"/>
</dbReference>
<feature type="transmembrane region" description="Helical" evidence="6">
    <location>
        <begin position="85"/>
        <end position="103"/>
    </location>
</feature>
<proteinExistence type="predicted"/>
<dbReference type="InterPro" id="IPR020846">
    <property type="entry name" value="MFS_dom"/>
</dbReference>
<dbReference type="Gene3D" id="1.20.1250.20">
    <property type="entry name" value="MFS general substrate transporter like domains"/>
    <property type="match status" value="1"/>
</dbReference>
<dbReference type="Gene3D" id="1.20.1720.10">
    <property type="entry name" value="Multidrug resistance protein D"/>
    <property type="match status" value="1"/>
</dbReference>
<keyword evidence="5 6" id="KW-0472">Membrane</keyword>
<evidence type="ECO:0000259" key="7">
    <source>
        <dbReference type="PROSITE" id="PS50850"/>
    </source>
</evidence>
<feature type="transmembrane region" description="Helical" evidence="6">
    <location>
        <begin position="21"/>
        <end position="43"/>
    </location>
</feature>
<organism evidence="8 9">
    <name type="scientific">Amycolatopsis tucumanensis</name>
    <dbReference type="NCBI Taxonomy" id="401106"/>
    <lineage>
        <taxon>Bacteria</taxon>
        <taxon>Bacillati</taxon>
        <taxon>Actinomycetota</taxon>
        <taxon>Actinomycetes</taxon>
        <taxon>Pseudonocardiales</taxon>
        <taxon>Pseudonocardiaceae</taxon>
        <taxon>Amycolatopsis</taxon>
    </lineage>
</organism>
<accession>A0ABP7JAJ6</accession>
<dbReference type="EMBL" id="BAABCM010000011">
    <property type="protein sequence ID" value="GAA3838174.1"/>
    <property type="molecule type" value="Genomic_DNA"/>
</dbReference>
<keyword evidence="9" id="KW-1185">Reference proteome</keyword>
<evidence type="ECO:0000256" key="1">
    <source>
        <dbReference type="ARBA" id="ARBA00004429"/>
    </source>
</evidence>
<evidence type="ECO:0000313" key="8">
    <source>
        <dbReference type="EMBL" id="GAA3838174.1"/>
    </source>
</evidence>
<dbReference type="SUPFAM" id="SSF103473">
    <property type="entry name" value="MFS general substrate transporter"/>
    <property type="match status" value="1"/>
</dbReference>
<feature type="transmembrane region" description="Helical" evidence="6">
    <location>
        <begin position="295"/>
        <end position="312"/>
    </location>
</feature>
<protein>
    <recommendedName>
        <fullName evidence="7">Major facilitator superfamily (MFS) profile domain-containing protein</fullName>
    </recommendedName>
</protein>
<dbReference type="RefSeq" id="WP_237335430.1">
    <property type="nucleotide sequence ID" value="NZ_BAABCM010000011.1"/>
</dbReference>
<dbReference type="PANTHER" id="PTHR23501:SF191">
    <property type="entry name" value="VACUOLAR BASIC AMINO ACID TRANSPORTER 4"/>
    <property type="match status" value="1"/>
</dbReference>
<feature type="domain" description="Major facilitator superfamily (MFS) profile" evidence="7">
    <location>
        <begin position="18"/>
        <end position="401"/>
    </location>
</feature>
<sequence length="401" mass="39325">MTTSPDRAAAVSPARAGRVGAPWLALLAGPLSLGIAGPALVLGEVAGDLGVGIPAATWLVTAFGWGVAVGTPLMAGLLARRGVRAVLAVCGLLVAAGALIVVAGPALPLLVVGSAAQALGCAGLTVTAMNLADSARRMGIVTASLAVVGSVSPLAGQVVADLASWRATLALPVVSLLAVPAAARRAMPPEPPGSRFDVPGAALVTALVTALVAVPHWPAPAAVAAVVTVLLLIVRLRARPDGFLPAALARSPRFLGLCGVGLALAVVNFGILYAAPTLLARHTGWTPAQIGTVMVAPYLLGGALSWLVVAASGRMRPGVVTALLIGAATAATVVVPFAGATPVLLAGMAAGSLAAASGQGVFAVYVGAVAEEHRPTAVGLLNLCYLLGAAFGPAITALMSA</sequence>
<dbReference type="Proteomes" id="UP001501624">
    <property type="component" value="Unassembled WGS sequence"/>
</dbReference>
<comment type="caution">
    <text evidence="8">The sequence shown here is derived from an EMBL/GenBank/DDBJ whole genome shotgun (WGS) entry which is preliminary data.</text>
</comment>
<feature type="transmembrane region" description="Helical" evidence="6">
    <location>
        <begin position="109"/>
        <end position="132"/>
    </location>
</feature>
<feature type="transmembrane region" description="Helical" evidence="6">
    <location>
        <begin position="219"/>
        <end position="238"/>
    </location>
</feature>
<dbReference type="InterPro" id="IPR011701">
    <property type="entry name" value="MFS"/>
</dbReference>
<dbReference type="PANTHER" id="PTHR23501">
    <property type="entry name" value="MAJOR FACILITATOR SUPERFAMILY"/>
    <property type="match status" value="1"/>
</dbReference>
<evidence type="ECO:0000256" key="6">
    <source>
        <dbReference type="SAM" id="Phobius"/>
    </source>
</evidence>
<keyword evidence="2" id="KW-0813">Transport</keyword>
<gene>
    <name evidence="8" type="ORF">GCM10022380_65410</name>
</gene>
<feature type="transmembrane region" description="Helical" evidence="6">
    <location>
        <begin position="254"/>
        <end position="275"/>
    </location>
</feature>
<evidence type="ECO:0000313" key="9">
    <source>
        <dbReference type="Proteomes" id="UP001501624"/>
    </source>
</evidence>
<comment type="subcellular location">
    <subcellularLocation>
        <location evidence="1">Cell inner membrane</location>
        <topology evidence="1">Multi-pass membrane protein</topology>
    </subcellularLocation>
</comment>
<evidence type="ECO:0000256" key="3">
    <source>
        <dbReference type="ARBA" id="ARBA00022692"/>
    </source>
</evidence>
<name>A0ABP7JAJ6_9PSEU</name>
<dbReference type="Pfam" id="PF07690">
    <property type="entry name" value="MFS_1"/>
    <property type="match status" value="2"/>
</dbReference>